<name>F7NGR2_9FIRM</name>
<organism evidence="1 2">
    <name type="scientific">Acetonema longum DSM 6540</name>
    <dbReference type="NCBI Taxonomy" id="1009370"/>
    <lineage>
        <taxon>Bacteria</taxon>
        <taxon>Bacillati</taxon>
        <taxon>Bacillota</taxon>
        <taxon>Negativicutes</taxon>
        <taxon>Acetonemataceae</taxon>
        <taxon>Acetonema</taxon>
    </lineage>
</organism>
<accession>F7NGR2</accession>
<dbReference type="AlphaFoldDB" id="F7NGR2"/>
<comment type="caution">
    <text evidence="1">The sequence shown here is derived from an EMBL/GenBank/DDBJ whole genome shotgun (WGS) entry which is preliminary data.</text>
</comment>
<proteinExistence type="predicted"/>
<keyword evidence="2" id="KW-1185">Reference proteome</keyword>
<protein>
    <submittedName>
        <fullName evidence="1">Uncharacterized protein</fullName>
    </submittedName>
</protein>
<dbReference type="Proteomes" id="UP000003240">
    <property type="component" value="Unassembled WGS sequence"/>
</dbReference>
<evidence type="ECO:0000313" key="1">
    <source>
        <dbReference type="EMBL" id="EGO64866.1"/>
    </source>
</evidence>
<sequence>MDKRTAQVGSSCPVWARGLKLDTDKAWQQFDVVPRVGTWIETYHEKKQERGAKVVPRVGTWIETISIR</sequence>
<dbReference type="EMBL" id="AFGF01000049">
    <property type="protein sequence ID" value="EGO64866.1"/>
    <property type="molecule type" value="Genomic_DNA"/>
</dbReference>
<evidence type="ECO:0000313" key="2">
    <source>
        <dbReference type="Proteomes" id="UP000003240"/>
    </source>
</evidence>
<reference evidence="1 2" key="1">
    <citation type="journal article" date="2011" name="EMBO J.">
        <title>Structural diversity of bacterial flagellar motors.</title>
        <authorList>
            <person name="Chen S."/>
            <person name="Beeby M."/>
            <person name="Murphy G.E."/>
            <person name="Leadbetter J.R."/>
            <person name="Hendrixson D.R."/>
            <person name="Briegel A."/>
            <person name="Li Z."/>
            <person name="Shi J."/>
            <person name="Tocheva E.I."/>
            <person name="Muller A."/>
            <person name="Dobro M.J."/>
            <person name="Jensen G.J."/>
        </authorList>
    </citation>
    <scope>NUCLEOTIDE SEQUENCE [LARGE SCALE GENOMIC DNA]</scope>
    <source>
        <strain evidence="1 2">DSM 6540</strain>
    </source>
</reference>
<gene>
    <name evidence="1" type="ORF">ALO_06250</name>
</gene>